<dbReference type="Proteomes" id="UP001470230">
    <property type="component" value="Unassembled WGS sequence"/>
</dbReference>
<comment type="caution">
    <text evidence="1">The sequence shown here is derived from an EMBL/GenBank/DDBJ whole genome shotgun (WGS) entry which is preliminary data.</text>
</comment>
<reference evidence="1 2" key="1">
    <citation type="submission" date="2024-04" db="EMBL/GenBank/DDBJ databases">
        <title>Tritrichomonas musculus Genome.</title>
        <authorList>
            <person name="Alves-Ferreira E."/>
            <person name="Grigg M."/>
            <person name="Lorenzi H."/>
            <person name="Galac M."/>
        </authorList>
    </citation>
    <scope>NUCLEOTIDE SEQUENCE [LARGE SCALE GENOMIC DNA]</scope>
    <source>
        <strain evidence="1 2">EAF2021</strain>
    </source>
</reference>
<keyword evidence="2" id="KW-1185">Reference proteome</keyword>
<proteinExistence type="predicted"/>
<evidence type="ECO:0000313" key="1">
    <source>
        <dbReference type="EMBL" id="KAK8896600.1"/>
    </source>
</evidence>
<accession>A0ABR2L2X8</accession>
<gene>
    <name evidence="1" type="ORF">M9Y10_014509</name>
</gene>
<sequence>MRGLTVYFQTLQLDNSIVRSNDKVRVNIITIPDNKKRSFIIELKRINQSNHFIRLNITEQTKKLLFILEKKNFFQNDPIIASKVITTKKIPNSPIDSKNMEVKMFNLYAPVASNKSESFKEQNRKIIGKMKIQFFLSTQFEPKIGKNPYNICKIHKGEGYSKVNGTNNNENQSNSIFLDDCLTN</sequence>
<name>A0ABR2L2X8_9EUKA</name>
<dbReference type="EMBL" id="JAPFFF010000002">
    <property type="protein sequence ID" value="KAK8896600.1"/>
    <property type="molecule type" value="Genomic_DNA"/>
</dbReference>
<evidence type="ECO:0000313" key="2">
    <source>
        <dbReference type="Proteomes" id="UP001470230"/>
    </source>
</evidence>
<protein>
    <submittedName>
        <fullName evidence="1">Uncharacterized protein</fullName>
    </submittedName>
</protein>
<organism evidence="1 2">
    <name type="scientific">Tritrichomonas musculus</name>
    <dbReference type="NCBI Taxonomy" id="1915356"/>
    <lineage>
        <taxon>Eukaryota</taxon>
        <taxon>Metamonada</taxon>
        <taxon>Parabasalia</taxon>
        <taxon>Tritrichomonadida</taxon>
        <taxon>Tritrichomonadidae</taxon>
        <taxon>Tritrichomonas</taxon>
    </lineage>
</organism>